<name>A0A2T0XDK9_9BACT</name>
<keyword evidence="1" id="KW-0472">Membrane</keyword>
<reference evidence="2 3" key="1">
    <citation type="submission" date="2018-07" db="EMBL/GenBank/DDBJ databases">
        <title>Freshwater and sediment microbial communities from various areas in North America, analyzing microbe dynamics in response to fracking.</title>
        <authorList>
            <person name="Lamendella R."/>
        </authorList>
    </citation>
    <scope>NUCLEOTIDE SEQUENCE [LARGE SCALE GENOMIC DNA]</scope>
    <source>
        <strain evidence="2 3">160A</strain>
    </source>
</reference>
<dbReference type="RefSeq" id="WP_106153857.1">
    <property type="nucleotide sequence ID" value="NZ_PVTS01000013.1"/>
</dbReference>
<accession>A0A2T0XDK9</accession>
<evidence type="ECO:0000313" key="2">
    <source>
        <dbReference type="EMBL" id="RCW36708.1"/>
    </source>
</evidence>
<organism evidence="2 3">
    <name type="scientific">Marinilabilia salmonicolor</name>
    <dbReference type="NCBI Taxonomy" id="989"/>
    <lineage>
        <taxon>Bacteria</taxon>
        <taxon>Pseudomonadati</taxon>
        <taxon>Bacteroidota</taxon>
        <taxon>Bacteroidia</taxon>
        <taxon>Marinilabiliales</taxon>
        <taxon>Marinilabiliaceae</taxon>
        <taxon>Marinilabilia</taxon>
    </lineage>
</organism>
<dbReference type="OrthoDB" id="111691at2"/>
<keyword evidence="1" id="KW-0812">Transmembrane</keyword>
<dbReference type="EMBL" id="QPIZ01000008">
    <property type="protein sequence ID" value="RCW36708.1"/>
    <property type="molecule type" value="Genomic_DNA"/>
</dbReference>
<feature type="transmembrane region" description="Helical" evidence="1">
    <location>
        <begin position="12"/>
        <end position="33"/>
    </location>
</feature>
<evidence type="ECO:0000256" key="1">
    <source>
        <dbReference type="SAM" id="Phobius"/>
    </source>
</evidence>
<dbReference type="Pfam" id="PF03929">
    <property type="entry name" value="PepSY_TM"/>
    <property type="match status" value="1"/>
</dbReference>
<proteinExistence type="predicted"/>
<feature type="transmembrane region" description="Helical" evidence="1">
    <location>
        <begin position="350"/>
        <end position="371"/>
    </location>
</feature>
<comment type="caution">
    <text evidence="2">The sequence shown here is derived from an EMBL/GenBank/DDBJ whole genome shotgun (WGS) entry which is preliminary data.</text>
</comment>
<dbReference type="PROSITE" id="PS51257">
    <property type="entry name" value="PROKAR_LIPOPROTEIN"/>
    <property type="match status" value="1"/>
</dbReference>
<dbReference type="Proteomes" id="UP000252733">
    <property type="component" value="Unassembled WGS sequence"/>
</dbReference>
<protein>
    <submittedName>
        <fullName evidence="2">Putative iron-regulated membrane protein</fullName>
    </submittedName>
</protein>
<keyword evidence="3" id="KW-1185">Reference proteome</keyword>
<dbReference type="AlphaFoldDB" id="A0A2T0XDK9"/>
<sequence>MVKKIIFQLHLWLGLLSGIIVFIVSVTGCLYVFHEEITTWLRKDAIYADKEAGTQRLPQEKLLQTAQQAFPPGEVISWFNIYNNPEKNQVFYSYKNNPEGLTYFTNIDHYNAVFINPYSGKTEGVYNEKTDFFNVVKFLHWSLLFKTSIGQPIVGWATLIFVVLLITGLVLWWPKSFKSARNLFRIKWKKTTGIYKKFYDLHNVLGLWGLAGLLIISLTGMVWAFGWFQGLVYVAASGTTTPPERLRAESNPQALQIEQPLNEAFHESLKLHDDAAAFRFTLPQDSAGIINVYVQQKEGLYYQSHQLQFDRYTGELLAKRNHEEKNAGEKLITANYDIHTGAILGMPGKILAFILSLIAASLPVTGFMMWWKRTKKRKKSLF</sequence>
<feature type="transmembrane region" description="Helical" evidence="1">
    <location>
        <begin position="205"/>
        <end position="228"/>
    </location>
</feature>
<dbReference type="PANTHER" id="PTHR34219">
    <property type="entry name" value="IRON-REGULATED INNER MEMBRANE PROTEIN-RELATED"/>
    <property type="match status" value="1"/>
</dbReference>
<keyword evidence="1" id="KW-1133">Transmembrane helix</keyword>
<feature type="transmembrane region" description="Helical" evidence="1">
    <location>
        <begin position="153"/>
        <end position="173"/>
    </location>
</feature>
<evidence type="ECO:0000313" key="3">
    <source>
        <dbReference type="Proteomes" id="UP000252733"/>
    </source>
</evidence>
<dbReference type="InterPro" id="IPR005625">
    <property type="entry name" value="PepSY-ass_TM"/>
</dbReference>
<gene>
    <name evidence="2" type="ORF">DFO77_108150</name>
</gene>